<keyword evidence="11 15" id="KW-1133">Transmembrane helix</keyword>
<accession>A0ABU8GZU8</accession>
<evidence type="ECO:0000256" key="3">
    <source>
        <dbReference type="ARBA" id="ARBA00012438"/>
    </source>
</evidence>
<dbReference type="CDD" id="cd00082">
    <property type="entry name" value="HisKA"/>
    <property type="match status" value="1"/>
</dbReference>
<dbReference type="PROSITE" id="PS50109">
    <property type="entry name" value="HIS_KIN"/>
    <property type="match status" value="1"/>
</dbReference>
<evidence type="ECO:0000256" key="8">
    <source>
        <dbReference type="ARBA" id="ARBA00022741"/>
    </source>
</evidence>
<dbReference type="InterPro" id="IPR003594">
    <property type="entry name" value="HATPase_dom"/>
</dbReference>
<evidence type="ECO:0000313" key="18">
    <source>
        <dbReference type="Proteomes" id="UP001367771"/>
    </source>
</evidence>
<proteinExistence type="predicted"/>
<keyword evidence="12" id="KW-0902">Two-component regulatory system</keyword>
<dbReference type="InterPro" id="IPR036097">
    <property type="entry name" value="HisK_dim/P_sf"/>
</dbReference>
<dbReference type="SUPFAM" id="SSF55874">
    <property type="entry name" value="ATPase domain of HSP90 chaperone/DNA topoisomerase II/histidine kinase"/>
    <property type="match status" value="1"/>
</dbReference>
<dbReference type="Proteomes" id="UP001367771">
    <property type="component" value="Unassembled WGS sequence"/>
</dbReference>
<keyword evidence="9" id="KW-0418">Kinase</keyword>
<reference evidence="17 18" key="1">
    <citation type="journal article" date="2013" name="Int. J. Syst. Evol. Microbiol.">
        <title>Sphingomonas kyungheensis sp. nov., a bacterium with ginsenoside-converting activity isolated from soil of a ginseng field.</title>
        <authorList>
            <person name="Son H.M."/>
            <person name="Yang J.E."/>
            <person name="Park Y."/>
            <person name="Han C.K."/>
            <person name="Kim S.G."/>
            <person name="Kook M."/>
            <person name="Yi T.H."/>
        </authorList>
    </citation>
    <scope>NUCLEOTIDE SEQUENCE [LARGE SCALE GENOMIC DNA]</scope>
    <source>
        <strain evidence="17 18">LMG 26582</strain>
    </source>
</reference>
<evidence type="ECO:0000313" key="17">
    <source>
        <dbReference type="EMBL" id="MEI5685795.1"/>
    </source>
</evidence>
<feature type="transmembrane region" description="Helical" evidence="15">
    <location>
        <begin position="271"/>
        <end position="290"/>
    </location>
</feature>
<sequence>MILAGTRWAETTARTAADREALTLARTHAGLLTSELQKFRLLPLVLAEYPDVPVALAGDAAALRRLDATLELLATRTDAAALYAIDARGRAVAASNWRSEASFVGQDYTFRRYFTEAMARGTSELFALGTVSGRPGLYLARRIDRGGRALGVIVVKVEFDRLEREWAQSPGATILTDPRGLILVTSVPAWRFHPIRPLDAARRARLIRSRQFGAAPPFTPAFAIDGRDVRAIRDARPLRYRSASVAAPLDGGTVSHLTPLRPALAGARTQAALGGLVLLLVVAVAGGIAWRGADRRRSQTQARESLERAVVQRTRELREANARLIVESQERAEADRRFRAAREELAQANRLGSLGQITAGVAHEINQPLAAIRTFAENGATLLDRGAADAARDTLGRIVALTDRIATITGELRAFARRRTPSRGAPTLGAAIEGTLLLIGERARGIVVDTVAAELRDARVVGDRIRLEQILVNVIGNALDAVAGCDQPEVRIAASATAETLTVRIADTGPGIDPAIADTVFEPFASAKPEGLGLGLAIARDIAREFGGELTVAPDGPGATFLLTLRRA</sequence>
<dbReference type="PIRSF" id="PIRSF036431">
    <property type="entry name" value="STHK_DctB"/>
    <property type="match status" value="1"/>
</dbReference>
<keyword evidence="14" id="KW-0175">Coiled coil</keyword>
<dbReference type="InterPro" id="IPR029151">
    <property type="entry name" value="Sensor-like_sf"/>
</dbReference>
<dbReference type="RefSeq" id="WP_271300905.1">
    <property type="nucleotide sequence ID" value="NZ_JBBBDM010000001.1"/>
</dbReference>
<dbReference type="InterPro" id="IPR004358">
    <property type="entry name" value="Sig_transdc_His_kin-like_C"/>
</dbReference>
<evidence type="ECO:0000256" key="7">
    <source>
        <dbReference type="ARBA" id="ARBA00022692"/>
    </source>
</evidence>
<keyword evidence="18" id="KW-1185">Reference proteome</keyword>
<evidence type="ECO:0000256" key="5">
    <source>
        <dbReference type="ARBA" id="ARBA00022553"/>
    </source>
</evidence>
<dbReference type="SMART" id="SM00388">
    <property type="entry name" value="HisKA"/>
    <property type="match status" value="1"/>
</dbReference>
<name>A0ABU8GZU8_9SPHN</name>
<evidence type="ECO:0000256" key="4">
    <source>
        <dbReference type="ARBA" id="ARBA00022475"/>
    </source>
</evidence>
<dbReference type="PANTHER" id="PTHR43065">
    <property type="entry name" value="SENSOR HISTIDINE KINASE"/>
    <property type="match status" value="1"/>
</dbReference>
<dbReference type="EC" id="2.7.13.3" evidence="3"/>
<dbReference type="Gene3D" id="6.10.250.3020">
    <property type="match status" value="1"/>
</dbReference>
<evidence type="ECO:0000256" key="6">
    <source>
        <dbReference type="ARBA" id="ARBA00022679"/>
    </source>
</evidence>
<dbReference type="Pfam" id="PF02743">
    <property type="entry name" value="dCache_1"/>
    <property type="match status" value="1"/>
</dbReference>
<dbReference type="SMART" id="SM00387">
    <property type="entry name" value="HATPase_c"/>
    <property type="match status" value="1"/>
</dbReference>
<gene>
    <name evidence="17" type="ORF">V8201_01750</name>
</gene>
<comment type="caution">
    <text evidence="17">The sequence shown here is derived from an EMBL/GenBank/DDBJ whole genome shotgun (WGS) entry which is preliminary data.</text>
</comment>
<feature type="domain" description="Histidine kinase" evidence="16">
    <location>
        <begin position="360"/>
        <end position="568"/>
    </location>
</feature>
<dbReference type="Gene3D" id="1.10.287.130">
    <property type="match status" value="1"/>
</dbReference>
<dbReference type="Pfam" id="PF02518">
    <property type="entry name" value="HATPase_c"/>
    <property type="match status" value="1"/>
</dbReference>
<keyword evidence="4" id="KW-1003">Cell membrane</keyword>
<dbReference type="InterPro" id="IPR017055">
    <property type="entry name" value="Sig_transdc_His_kinase_DctB"/>
</dbReference>
<dbReference type="EMBL" id="JBBBDM010000001">
    <property type="protein sequence ID" value="MEI5685795.1"/>
    <property type="molecule type" value="Genomic_DNA"/>
</dbReference>
<dbReference type="InterPro" id="IPR033479">
    <property type="entry name" value="dCache_1"/>
</dbReference>
<dbReference type="Gene3D" id="3.30.565.10">
    <property type="entry name" value="Histidine kinase-like ATPase, C-terminal domain"/>
    <property type="match status" value="1"/>
</dbReference>
<dbReference type="PANTHER" id="PTHR43065:SF46">
    <property type="entry name" value="C4-DICARBOXYLATE TRANSPORT SENSOR PROTEIN DCTB"/>
    <property type="match status" value="1"/>
</dbReference>
<evidence type="ECO:0000259" key="16">
    <source>
        <dbReference type="PROSITE" id="PS50109"/>
    </source>
</evidence>
<keyword evidence="7 15" id="KW-0812">Transmembrane</keyword>
<keyword evidence="10 17" id="KW-0067">ATP-binding</keyword>
<dbReference type="PRINTS" id="PR00344">
    <property type="entry name" value="BCTRLSENSOR"/>
</dbReference>
<keyword evidence="6" id="KW-0808">Transferase</keyword>
<dbReference type="GO" id="GO:0005524">
    <property type="term" value="F:ATP binding"/>
    <property type="evidence" value="ECO:0007669"/>
    <property type="project" value="UniProtKB-KW"/>
</dbReference>
<keyword evidence="8" id="KW-0547">Nucleotide-binding</keyword>
<comment type="subcellular location">
    <subcellularLocation>
        <location evidence="2">Cell membrane</location>
        <topology evidence="2">Multi-pass membrane protein</topology>
    </subcellularLocation>
</comment>
<dbReference type="SUPFAM" id="SSF47384">
    <property type="entry name" value="Homodimeric domain of signal transducing histidine kinase"/>
    <property type="match status" value="1"/>
</dbReference>
<comment type="catalytic activity">
    <reaction evidence="1">
        <text>ATP + protein L-histidine = ADP + protein N-phospho-L-histidine.</text>
        <dbReference type="EC" id="2.7.13.3"/>
    </reaction>
</comment>
<keyword evidence="5" id="KW-0597">Phosphoprotein</keyword>
<dbReference type="InterPro" id="IPR036890">
    <property type="entry name" value="HATPase_C_sf"/>
</dbReference>
<evidence type="ECO:0000256" key="14">
    <source>
        <dbReference type="SAM" id="Coils"/>
    </source>
</evidence>
<evidence type="ECO:0000256" key="2">
    <source>
        <dbReference type="ARBA" id="ARBA00004651"/>
    </source>
</evidence>
<dbReference type="InterPro" id="IPR005467">
    <property type="entry name" value="His_kinase_dom"/>
</dbReference>
<feature type="coiled-coil region" evidence="14">
    <location>
        <begin position="303"/>
        <end position="351"/>
    </location>
</feature>
<evidence type="ECO:0000256" key="1">
    <source>
        <dbReference type="ARBA" id="ARBA00000085"/>
    </source>
</evidence>
<dbReference type="SUPFAM" id="SSF103190">
    <property type="entry name" value="Sensory domain-like"/>
    <property type="match status" value="1"/>
</dbReference>
<evidence type="ECO:0000256" key="11">
    <source>
        <dbReference type="ARBA" id="ARBA00022989"/>
    </source>
</evidence>
<evidence type="ECO:0000256" key="13">
    <source>
        <dbReference type="ARBA" id="ARBA00023136"/>
    </source>
</evidence>
<evidence type="ECO:0000256" key="12">
    <source>
        <dbReference type="ARBA" id="ARBA00023012"/>
    </source>
</evidence>
<evidence type="ECO:0000256" key="15">
    <source>
        <dbReference type="SAM" id="Phobius"/>
    </source>
</evidence>
<keyword evidence="13 15" id="KW-0472">Membrane</keyword>
<evidence type="ECO:0000256" key="9">
    <source>
        <dbReference type="ARBA" id="ARBA00022777"/>
    </source>
</evidence>
<dbReference type="InterPro" id="IPR003661">
    <property type="entry name" value="HisK_dim/P_dom"/>
</dbReference>
<dbReference type="Gene3D" id="3.30.450.20">
    <property type="entry name" value="PAS domain"/>
    <property type="match status" value="2"/>
</dbReference>
<dbReference type="Pfam" id="PF00512">
    <property type="entry name" value="HisKA"/>
    <property type="match status" value="1"/>
</dbReference>
<protein>
    <recommendedName>
        <fullName evidence="3">histidine kinase</fullName>
        <ecNumber evidence="3">2.7.13.3</ecNumber>
    </recommendedName>
</protein>
<organism evidence="17 18">
    <name type="scientific">Sphingomonas kyungheensis</name>
    <dbReference type="NCBI Taxonomy" id="1069987"/>
    <lineage>
        <taxon>Bacteria</taxon>
        <taxon>Pseudomonadati</taxon>
        <taxon>Pseudomonadota</taxon>
        <taxon>Alphaproteobacteria</taxon>
        <taxon>Sphingomonadales</taxon>
        <taxon>Sphingomonadaceae</taxon>
        <taxon>Sphingomonas</taxon>
    </lineage>
</organism>
<evidence type="ECO:0000256" key="10">
    <source>
        <dbReference type="ARBA" id="ARBA00022840"/>
    </source>
</evidence>